<dbReference type="GO" id="GO:0034058">
    <property type="term" value="P:endosomal vesicle fusion"/>
    <property type="evidence" value="ECO:0007669"/>
    <property type="project" value="TreeGrafter"/>
</dbReference>
<evidence type="ECO:0000256" key="3">
    <source>
        <dbReference type="ARBA" id="ARBA00022490"/>
    </source>
</evidence>
<keyword evidence="2" id="KW-0813">Transport</keyword>
<dbReference type="EMBL" id="JAIWOZ010000007">
    <property type="protein sequence ID" value="KAH6603318.1"/>
    <property type="molecule type" value="Genomic_DNA"/>
</dbReference>
<keyword evidence="8" id="KW-1185">Reference proteome</keyword>
<evidence type="ECO:0000256" key="4">
    <source>
        <dbReference type="ARBA" id="ARBA00022927"/>
    </source>
</evidence>
<comment type="subcellular location">
    <subcellularLocation>
        <location evidence="1">Cytoplasm</location>
    </subcellularLocation>
</comment>
<feature type="region of interest" description="Disordered" evidence="5">
    <location>
        <begin position="505"/>
        <end position="527"/>
    </location>
</feature>
<dbReference type="PROSITE" id="PS50219">
    <property type="entry name" value="CNH"/>
    <property type="match status" value="1"/>
</dbReference>
<keyword evidence="4" id="KW-0653">Protein transport</keyword>
<accession>A0A9P8QI28</accession>
<evidence type="ECO:0000256" key="1">
    <source>
        <dbReference type="ARBA" id="ARBA00004496"/>
    </source>
</evidence>
<evidence type="ECO:0000313" key="7">
    <source>
        <dbReference type="EMBL" id="KAH6603318.1"/>
    </source>
</evidence>
<dbReference type="Proteomes" id="UP000827724">
    <property type="component" value="Unassembled WGS sequence"/>
</dbReference>
<gene>
    <name evidence="7" type="ORF">Trco_008093</name>
</gene>
<proteinExistence type="predicted"/>
<dbReference type="InterPro" id="IPR032914">
    <property type="entry name" value="Vam6/VPS39/TRAP1"/>
</dbReference>
<feature type="compositionally biased region" description="Pro residues" evidence="5">
    <location>
        <begin position="340"/>
        <end position="360"/>
    </location>
</feature>
<dbReference type="OrthoDB" id="5325112at2759"/>
<dbReference type="GO" id="GO:0006914">
    <property type="term" value="P:autophagy"/>
    <property type="evidence" value="ECO:0007669"/>
    <property type="project" value="TreeGrafter"/>
</dbReference>
<feature type="compositionally biased region" description="Pro residues" evidence="5">
    <location>
        <begin position="322"/>
        <end position="332"/>
    </location>
</feature>
<evidence type="ECO:0000256" key="5">
    <source>
        <dbReference type="SAM" id="MobiDB-lite"/>
    </source>
</evidence>
<name>A0A9P8QI28_9HYPO</name>
<dbReference type="PANTHER" id="PTHR12894">
    <property type="entry name" value="CNH DOMAIN CONTAINING"/>
    <property type="match status" value="1"/>
</dbReference>
<dbReference type="InterPro" id="IPR001180">
    <property type="entry name" value="CNH_dom"/>
</dbReference>
<dbReference type="PANTHER" id="PTHR12894:SF27">
    <property type="entry name" value="TRANSFORMING GROWTH FACTOR-BETA RECEPTOR-ASSOCIATED PROTEIN 1"/>
    <property type="match status" value="1"/>
</dbReference>
<feature type="compositionally biased region" description="Polar residues" evidence="5">
    <location>
        <begin position="308"/>
        <end position="321"/>
    </location>
</feature>
<dbReference type="GO" id="GO:0015031">
    <property type="term" value="P:protein transport"/>
    <property type="evidence" value="ECO:0007669"/>
    <property type="project" value="UniProtKB-KW"/>
</dbReference>
<organism evidence="7 8">
    <name type="scientific">Trichoderma cornu-damae</name>
    <dbReference type="NCBI Taxonomy" id="654480"/>
    <lineage>
        <taxon>Eukaryota</taxon>
        <taxon>Fungi</taxon>
        <taxon>Dikarya</taxon>
        <taxon>Ascomycota</taxon>
        <taxon>Pezizomycotina</taxon>
        <taxon>Sordariomycetes</taxon>
        <taxon>Hypocreomycetidae</taxon>
        <taxon>Hypocreales</taxon>
        <taxon>Hypocreaceae</taxon>
        <taxon>Trichoderma</taxon>
    </lineage>
</organism>
<keyword evidence="3" id="KW-0963">Cytoplasm</keyword>
<feature type="compositionally biased region" description="Polar residues" evidence="5">
    <location>
        <begin position="511"/>
        <end position="527"/>
    </location>
</feature>
<evidence type="ECO:0000259" key="6">
    <source>
        <dbReference type="PROSITE" id="PS50219"/>
    </source>
</evidence>
<feature type="region of interest" description="Disordered" evidence="5">
    <location>
        <begin position="1"/>
        <end position="32"/>
    </location>
</feature>
<evidence type="ECO:0000313" key="8">
    <source>
        <dbReference type="Proteomes" id="UP000827724"/>
    </source>
</evidence>
<dbReference type="GO" id="GO:0016020">
    <property type="term" value="C:membrane"/>
    <property type="evidence" value="ECO:0007669"/>
    <property type="project" value="TreeGrafter"/>
</dbReference>
<sequence length="1197" mass="131204">MTSNGPDGGASSPSSSATMASPGVNVLPPDRQDGPYVLQPWVDSVPLSADGSLQDIKINCVEYFDGNLYVGTSASELLHFVSIPPDPSDKSGRPVFIPASRLSPAFAENTTARPGVQQILLLPRVGKACILCNGTVTFYSLPELSPVFGAKQVKNCGWIGGVDLNEAGSGDGVTNTGETVTVLLSLNRRIQIVRIDEDVRAVKNIDFAGSTLSVRRDSIACVADSKTYALIDVERQLKIPLMNISSLEEVPASAEFGHVQNIAKDSGSGIGRSASSSQTRPQSSSRGHNRSASLGTGAAPRDSRTSDSQRASPRPPASQTLSPPPGQPSSPRPPEEHRSTPPPADKPLPAPPPSSSPAPQPAAVLLKPHITSPTSEEFLLVMGTTPSDPGVGMFINLDGDPTRPTITFDIYPEQVVVDGSPPDAASSEDEDGYVFASMTKEFNGIPRSGIEIQSWTAGNDAHPEKQWLEAGDPNLSGIYGIRTLTSSQETQSDDVVEKLSMKKFTPFPGSAESSAPTTSTLKPSDSRTALSIERLSKERELFERDLDSQDGESLPEGWEAARTVEGEDFARRLAKSRTRVAVWRGNRIWWAARNPLIVQLDKRLEAAHLAAAHGDKQDIDKRAIIVVLSAIRDREPKTELEFTTFGYIQQKAGVILLINLLLSTPDREFSDDELAALQEVLVESKLDPRVVLSLIPGVRNEIIEGRRGIWIYGGVKESPEAFLASPAFQALSQGGVRGLRHKVLHFLRRYLQAWRKMKGFGSVSVEAEVFRTVDAALLLVLLELDRHSPKGLGKGGVVRAELGALVDGGMDCFDRAAGLLESYHRFYALSRLYQSRKMSADVLATWKRVLEGEDDDAQELVDGEQRIREYLTKIGNQALVQEYGLWLANRNPKLGVQVFAEDKGKAPKFEPAKAVELLRAEAPGAVKYYLEHLVFDKGYENYVNELISYYLEIVVDDLESPASRDRVIAAYDAYRALQSPKPTYRHFLTENAPEDDEVWQSRLRLLQLLGGPHEYDIAAIRERTDNLPGDLLVPETIILAGRERKHEDALRLLVHKLGDYDTAVSYCLRGGATIYSPVQGRRDSAPEAEQQRRLFQVVFREFLSIDDVSDRVEQTSALLDRFSGWFDIDDVLALIPDRWSVDIIAGFLIGALRKLVQEKNEEMMKRALSGAENLRVSYDLVVKTGKGPRIEEAPSQG</sequence>
<protein>
    <submittedName>
        <fullName evidence="7">Vacuolar sorting</fullName>
    </submittedName>
</protein>
<comment type="caution">
    <text evidence="7">The sequence shown here is derived from an EMBL/GenBank/DDBJ whole genome shotgun (WGS) entry which is preliminary data.</text>
</comment>
<reference evidence="7" key="1">
    <citation type="submission" date="2021-08" db="EMBL/GenBank/DDBJ databases">
        <title>Chromosome-Level Trichoderma cornu-damae using Hi-C Data.</title>
        <authorList>
            <person name="Kim C.S."/>
        </authorList>
    </citation>
    <scope>NUCLEOTIDE SEQUENCE</scope>
    <source>
        <strain evidence="7">KA19-0412C</strain>
    </source>
</reference>
<evidence type="ECO:0000256" key="2">
    <source>
        <dbReference type="ARBA" id="ARBA00022448"/>
    </source>
</evidence>
<feature type="compositionally biased region" description="Low complexity" evidence="5">
    <location>
        <begin position="271"/>
        <end position="286"/>
    </location>
</feature>
<feature type="region of interest" description="Disordered" evidence="5">
    <location>
        <begin position="263"/>
        <end position="361"/>
    </location>
</feature>
<feature type="compositionally biased region" description="Low complexity" evidence="5">
    <location>
        <begin position="1"/>
        <end position="23"/>
    </location>
</feature>
<feature type="domain" description="CNH" evidence="6">
    <location>
        <begin position="55"/>
        <end position="460"/>
    </location>
</feature>
<dbReference type="GO" id="GO:0005737">
    <property type="term" value="C:cytoplasm"/>
    <property type="evidence" value="ECO:0007669"/>
    <property type="project" value="UniProtKB-SubCell"/>
</dbReference>
<dbReference type="AlphaFoldDB" id="A0A9P8QI28"/>